<keyword evidence="2" id="KW-1185">Reference proteome</keyword>
<protein>
    <submittedName>
        <fullName evidence="1">Uncharacterized protein</fullName>
    </submittedName>
</protein>
<evidence type="ECO:0000313" key="2">
    <source>
        <dbReference type="Proteomes" id="UP000828390"/>
    </source>
</evidence>
<reference evidence="1" key="2">
    <citation type="submission" date="2020-11" db="EMBL/GenBank/DDBJ databases">
        <authorList>
            <person name="McCartney M.A."/>
            <person name="Auch B."/>
            <person name="Kono T."/>
            <person name="Mallez S."/>
            <person name="Becker A."/>
            <person name="Gohl D.M."/>
            <person name="Silverstein K.A.T."/>
            <person name="Koren S."/>
            <person name="Bechman K.B."/>
            <person name="Herman A."/>
            <person name="Abrahante J.E."/>
            <person name="Garbe J."/>
        </authorList>
    </citation>
    <scope>NUCLEOTIDE SEQUENCE</scope>
    <source>
        <strain evidence="1">Duluth1</strain>
        <tissue evidence="1">Whole animal</tissue>
    </source>
</reference>
<dbReference type="AlphaFoldDB" id="A0A9D4BFJ6"/>
<organism evidence="1 2">
    <name type="scientific">Dreissena polymorpha</name>
    <name type="common">Zebra mussel</name>
    <name type="synonym">Mytilus polymorpha</name>
    <dbReference type="NCBI Taxonomy" id="45954"/>
    <lineage>
        <taxon>Eukaryota</taxon>
        <taxon>Metazoa</taxon>
        <taxon>Spiralia</taxon>
        <taxon>Lophotrochozoa</taxon>
        <taxon>Mollusca</taxon>
        <taxon>Bivalvia</taxon>
        <taxon>Autobranchia</taxon>
        <taxon>Heteroconchia</taxon>
        <taxon>Euheterodonta</taxon>
        <taxon>Imparidentia</taxon>
        <taxon>Neoheterodontei</taxon>
        <taxon>Myida</taxon>
        <taxon>Dreissenoidea</taxon>
        <taxon>Dreissenidae</taxon>
        <taxon>Dreissena</taxon>
    </lineage>
</organism>
<reference evidence="1" key="1">
    <citation type="journal article" date="2019" name="bioRxiv">
        <title>The Genome of the Zebra Mussel, Dreissena polymorpha: A Resource for Invasive Species Research.</title>
        <authorList>
            <person name="McCartney M.A."/>
            <person name="Auch B."/>
            <person name="Kono T."/>
            <person name="Mallez S."/>
            <person name="Zhang Y."/>
            <person name="Obille A."/>
            <person name="Becker A."/>
            <person name="Abrahante J.E."/>
            <person name="Garbe J."/>
            <person name="Badalamenti J.P."/>
            <person name="Herman A."/>
            <person name="Mangelson H."/>
            <person name="Liachko I."/>
            <person name="Sullivan S."/>
            <person name="Sone E.D."/>
            <person name="Koren S."/>
            <person name="Silverstein K.A.T."/>
            <person name="Beckman K.B."/>
            <person name="Gohl D.M."/>
        </authorList>
    </citation>
    <scope>NUCLEOTIDE SEQUENCE</scope>
    <source>
        <strain evidence="1">Duluth1</strain>
        <tissue evidence="1">Whole animal</tissue>
    </source>
</reference>
<comment type="caution">
    <text evidence="1">The sequence shown here is derived from an EMBL/GenBank/DDBJ whole genome shotgun (WGS) entry which is preliminary data.</text>
</comment>
<proteinExistence type="predicted"/>
<accession>A0A9D4BFJ6</accession>
<dbReference type="EMBL" id="JAIWYP010000029">
    <property type="protein sequence ID" value="KAH3691832.1"/>
    <property type="molecule type" value="Genomic_DNA"/>
</dbReference>
<evidence type="ECO:0000313" key="1">
    <source>
        <dbReference type="EMBL" id="KAH3691832.1"/>
    </source>
</evidence>
<sequence length="58" mass="6525">MFMAGKDCNHYTLEQKTIYFINLAARAEPKLAAATAPQLEARKLICIRKTTLRLQSGN</sequence>
<name>A0A9D4BFJ6_DREPO</name>
<gene>
    <name evidence="1" type="ORF">DPMN_191010</name>
</gene>
<dbReference type="Proteomes" id="UP000828390">
    <property type="component" value="Unassembled WGS sequence"/>
</dbReference>